<dbReference type="InterPro" id="IPR000477">
    <property type="entry name" value="RT_dom"/>
</dbReference>
<keyword evidence="3" id="KW-1185">Reference proteome</keyword>
<dbReference type="InterPro" id="IPR043502">
    <property type="entry name" value="DNA/RNA_pol_sf"/>
</dbReference>
<dbReference type="EMBL" id="JAVRJZ010000015">
    <property type="protein sequence ID" value="KAK2712932.1"/>
    <property type="molecule type" value="Genomic_DNA"/>
</dbReference>
<name>A0AA88L1G1_ARTSF</name>
<dbReference type="InterPro" id="IPR043128">
    <property type="entry name" value="Rev_trsase/Diguanyl_cyclase"/>
</dbReference>
<dbReference type="Pfam" id="PF00078">
    <property type="entry name" value="RVT_1"/>
    <property type="match status" value="1"/>
</dbReference>
<gene>
    <name evidence="2" type="ORF">QYM36_011582</name>
</gene>
<sequence>MERNRIIEKVTEPIEWVNSIMMMKKKNRIVRLCIDPVDLYKCIKCPNYPIPTLKDITAKLHGVKLFSKMDSQSGYWSLVLPETTSEVTTYSTVFGCYQFLRMPFGLLSVQDEVQHHIEEAFKVLEGLAMIIDDILVYGANQEEHDERLKVFIERALEKV</sequence>
<protein>
    <recommendedName>
        <fullName evidence="1">Reverse transcriptase domain-containing protein</fullName>
    </recommendedName>
</protein>
<dbReference type="Gene3D" id="3.10.10.10">
    <property type="entry name" value="HIV Type 1 Reverse Transcriptase, subunit A, domain 1"/>
    <property type="match status" value="1"/>
</dbReference>
<evidence type="ECO:0000259" key="1">
    <source>
        <dbReference type="Pfam" id="PF00078"/>
    </source>
</evidence>
<comment type="caution">
    <text evidence="2">The sequence shown here is derived from an EMBL/GenBank/DDBJ whole genome shotgun (WGS) entry which is preliminary data.</text>
</comment>
<feature type="domain" description="Reverse transcriptase" evidence="1">
    <location>
        <begin position="21"/>
        <end position="155"/>
    </location>
</feature>
<proteinExistence type="predicted"/>
<dbReference type="InterPro" id="IPR050951">
    <property type="entry name" value="Retrovirus_Pol_polyprotein"/>
</dbReference>
<dbReference type="Gene3D" id="3.30.70.270">
    <property type="match status" value="1"/>
</dbReference>
<organism evidence="2 3">
    <name type="scientific">Artemia franciscana</name>
    <name type="common">Brine shrimp</name>
    <name type="synonym">Artemia sanfranciscana</name>
    <dbReference type="NCBI Taxonomy" id="6661"/>
    <lineage>
        <taxon>Eukaryota</taxon>
        <taxon>Metazoa</taxon>
        <taxon>Ecdysozoa</taxon>
        <taxon>Arthropoda</taxon>
        <taxon>Crustacea</taxon>
        <taxon>Branchiopoda</taxon>
        <taxon>Anostraca</taxon>
        <taxon>Artemiidae</taxon>
        <taxon>Artemia</taxon>
    </lineage>
</organism>
<dbReference type="PANTHER" id="PTHR37984:SF7">
    <property type="entry name" value="INTEGRASE CATALYTIC DOMAIN-CONTAINING PROTEIN"/>
    <property type="match status" value="1"/>
</dbReference>
<dbReference type="PANTHER" id="PTHR37984">
    <property type="entry name" value="PROTEIN CBG26694"/>
    <property type="match status" value="1"/>
</dbReference>
<evidence type="ECO:0000313" key="3">
    <source>
        <dbReference type="Proteomes" id="UP001187531"/>
    </source>
</evidence>
<dbReference type="AlphaFoldDB" id="A0AA88L1G1"/>
<accession>A0AA88L1G1</accession>
<dbReference type="Proteomes" id="UP001187531">
    <property type="component" value="Unassembled WGS sequence"/>
</dbReference>
<evidence type="ECO:0000313" key="2">
    <source>
        <dbReference type="EMBL" id="KAK2712932.1"/>
    </source>
</evidence>
<dbReference type="CDD" id="cd01647">
    <property type="entry name" value="RT_LTR"/>
    <property type="match status" value="1"/>
</dbReference>
<dbReference type="SUPFAM" id="SSF56672">
    <property type="entry name" value="DNA/RNA polymerases"/>
    <property type="match status" value="1"/>
</dbReference>
<dbReference type="GO" id="GO:0071897">
    <property type="term" value="P:DNA biosynthetic process"/>
    <property type="evidence" value="ECO:0007669"/>
    <property type="project" value="UniProtKB-ARBA"/>
</dbReference>
<reference evidence="2" key="1">
    <citation type="submission" date="2023-07" db="EMBL/GenBank/DDBJ databases">
        <title>Chromosome-level genome assembly of Artemia franciscana.</title>
        <authorList>
            <person name="Jo E."/>
        </authorList>
    </citation>
    <scope>NUCLEOTIDE SEQUENCE</scope>
    <source>
        <tissue evidence="2">Whole body</tissue>
    </source>
</reference>